<dbReference type="InterPro" id="IPR029052">
    <property type="entry name" value="Metallo-depent_PP-like"/>
</dbReference>
<evidence type="ECO:0000256" key="4">
    <source>
        <dbReference type="ARBA" id="ARBA00025742"/>
    </source>
</evidence>
<evidence type="ECO:0000256" key="1">
    <source>
        <dbReference type="ARBA" id="ARBA00022723"/>
    </source>
</evidence>
<keyword evidence="2" id="KW-0378">Hydrolase</keyword>
<dbReference type="EMBL" id="CP022187">
    <property type="protein sequence ID" value="AWI76465.1"/>
    <property type="molecule type" value="Genomic_DNA"/>
</dbReference>
<keyword evidence="6" id="KW-0540">Nuclease</keyword>
<dbReference type="PANTHER" id="PTHR42988">
    <property type="entry name" value="PHOSPHOHYDROLASE"/>
    <property type="match status" value="1"/>
</dbReference>
<dbReference type="SUPFAM" id="SSF56300">
    <property type="entry name" value="Metallo-dependent phosphatases"/>
    <property type="match status" value="1"/>
</dbReference>
<organism evidence="6 7">
    <name type="scientific">Parazoarcus communis</name>
    <dbReference type="NCBI Taxonomy" id="41977"/>
    <lineage>
        <taxon>Bacteria</taxon>
        <taxon>Pseudomonadati</taxon>
        <taxon>Pseudomonadota</taxon>
        <taxon>Betaproteobacteria</taxon>
        <taxon>Rhodocyclales</taxon>
        <taxon>Zoogloeaceae</taxon>
        <taxon>Parazoarcus</taxon>
    </lineage>
</organism>
<reference evidence="6 7" key="1">
    <citation type="submission" date="2017-06" db="EMBL/GenBank/DDBJ databases">
        <title>Azoarcus.</title>
        <authorList>
            <person name="Woo J.-H."/>
            <person name="Kim H.-S."/>
        </authorList>
    </citation>
    <scope>NUCLEOTIDE SEQUENCE [LARGE SCALE GENOMIC DNA]</scope>
    <source>
        <strain evidence="6 7">TSPY31</strain>
    </source>
</reference>
<dbReference type="KEGG" id="acom:CEW83_15630"/>
<dbReference type="GO" id="GO:0046872">
    <property type="term" value="F:metal ion binding"/>
    <property type="evidence" value="ECO:0007669"/>
    <property type="project" value="UniProtKB-KW"/>
</dbReference>
<dbReference type="PANTHER" id="PTHR42988:SF2">
    <property type="entry name" value="CYCLIC NUCLEOTIDE PHOSPHODIESTERASE CBUA0032-RELATED"/>
    <property type="match status" value="1"/>
</dbReference>
<evidence type="ECO:0000256" key="2">
    <source>
        <dbReference type="ARBA" id="ARBA00022801"/>
    </source>
</evidence>
<dbReference type="InterPro" id="IPR050884">
    <property type="entry name" value="CNP_phosphodiesterase-III"/>
</dbReference>
<dbReference type="Proteomes" id="UP000244930">
    <property type="component" value="Chromosome"/>
</dbReference>
<evidence type="ECO:0000313" key="6">
    <source>
        <dbReference type="EMBL" id="AWI76465.1"/>
    </source>
</evidence>
<dbReference type="InterPro" id="IPR004843">
    <property type="entry name" value="Calcineurin-like_PHP"/>
</dbReference>
<keyword evidence="7" id="KW-1185">Reference proteome</keyword>
<evidence type="ECO:0000313" key="7">
    <source>
        <dbReference type="Proteomes" id="UP000244930"/>
    </source>
</evidence>
<dbReference type="Pfam" id="PF00149">
    <property type="entry name" value="Metallophos"/>
    <property type="match status" value="1"/>
</dbReference>
<dbReference type="GO" id="GO:0004527">
    <property type="term" value="F:exonuclease activity"/>
    <property type="evidence" value="ECO:0007669"/>
    <property type="project" value="UniProtKB-KW"/>
</dbReference>
<accession>A0A2U8GVJ7</accession>
<dbReference type="CDD" id="cd07400">
    <property type="entry name" value="MPP_1"/>
    <property type="match status" value="1"/>
</dbReference>
<dbReference type="Gene3D" id="3.60.21.10">
    <property type="match status" value="1"/>
</dbReference>
<evidence type="ECO:0000259" key="5">
    <source>
        <dbReference type="Pfam" id="PF00149"/>
    </source>
</evidence>
<gene>
    <name evidence="6" type="ORF">CEW83_15630</name>
</gene>
<protein>
    <submittedName>
        <fullName evidence="6">DNA repair exonuclease</fullName>
    </submittedName>
</protein>
<sequence length="265" mass="29158">MSVLLHISDTHFGTEQPRVVEALVTLAAQQRPDLVVLSGDITQRARPAQFRAAKAFVDRLDAPVLAVPGNHDIALFNLWVRFTRPYARYAKVFGPDLEPVHVSQDLLVIGVDTTRAWRFKNGKVTAEQVDRVARWLEGASARQLRVVVVHQPAAVIKAADRADLLRGHQVALRAWSAAGADLVLGGHIHLPYTLAQHGLSRPLWVVQAGTAVSSRVRGRVGNSVNILRWGTSTGTGRNCLIERWDYALNEDAFVRTLVTGVEPAR</sequence>
<evidence type="ECO:0000256" key="3">
    <source>
        <dbReference type="ARBA" id="ARBA00023004"/>
    </source>
</evidence>
<name>A0A2U8GVJ7_9RHOO</name>
<dbReference type="RefSeq" id="WP_108950164.1">
    <property type="nucleotide sequence ID" value="NZ_CP022187.1"/>
</dbReference>
<comment type="similarity">
    <text evidence="4">Belongs to the cyclic nucleotide phosphodiesterase class-III family.</text>
</comment>
<keyword evidence="6" id="KW-0269">Exonuclease</keyword>
<proteinExistence type="inferred from homology"/>
<feature type="domain" description="Calcineurin-like phosphoesterase" evidence="5">
    <location>
        <begin position="4"/>
        <end position="190"/>
    </location>
</feature>
<keyword evidence="3" id="KW-0408">Iron</keyword>
<dbReference type="AlphaFoldDB" id="A0A2U8GVJ7"/>
<keyword evidence="1" id="KW-0479">Metal-binding</keyword>